<name>A0ABV5BV68_9LEPT</name>
<proteinExistence type="predicted"/>
<sequence length="131" mass="13945">MKRNTLSNAGSLVVALMFFLFYLSAPLPNDSPGCCDNPTPIIDYAPNQASCDSPDTSSCLDWSVDRTMPANKLCALYAPSSLKVSFCANTRIATCYIGGYSIRKAYFGTGSTPWDLSTATADCTSLGGTIE</sequence>
<accession>A0ABV5BV68</accession>
<keyword evidence="2" id="KW-1185">Reference proteome</keyword>
<dbReference type="Proteomes" id="UP001580391">
    <property type="component" value="Unassembled WGS sequence"/>
</dbReference>
<gene>
    <name evidence="1" type="ORF">ACE5IX_17075</name>
</gene>
<reference evidence="1 2" key="1">
    <citation type="submission" date="2024-09" db="EMBL/GenBank/DDBJ databases">
        <title>Taxonomic and Genotyping Characterization of Leptospira Strains isolated from Multiple Sources in Colombia highlights the importance of intermediate species.</title>
        <authorList>
            <person name="Torres Higuera L."/>
            <person name="Rojas Tapias D."/>
            <person name="Jimenez Velasquez S."/>
            <person name="Renjifo Ibanez C."/>
        </authorList>
    </citation>
    <scope>NUCLEOTIDE SEQUENCE [LARGE SCALE GENOMIC DNA]</scope>
    <source>
        <strain evidence="1 2">Lep080</strain>
    </source>
</reference>
<evidence type="ECO:0000313" key="2">
    <source>
        <dbReference type="Proteomes" id="UP001580391"/>
    </source>
</evidence>
<dbReference type="EMBL" id="JBHILJ010000012">
    <property type="protein sequence ID" value="MFB5738234.1"/>
    <property type="molecule type" value="Genomic_DNA"/>
</dbReference>
<protein>
    <submittedName>
        <fullName evidence="1">Uncharacterized protein</fullName>
    </submittedName>
</protein>
<comment type="caution">
    <text evidence="1">The sequence shown here is derived from an EMBL/GenBank/DDBJ whole genome shotgun (WGS) entry which is preliminary data.</text>
</comment>
<organism evidence="1 2">
    <name type="scientific">Leptospira wolffii</name>
    <dbReference type="NCBI Taxonomy" id="409998"/>
    <lineage>
        <taxon>Bacteria</taxon>
        <taxon>Pseudomonadati</taxon>
        <taxon>Spirochaetota</taxon>
        <taxon>Spirochaetia</taxon>
        <taxon>Leptospirales</taxon>
        <taxon>Leptospiraceae</taxon>
        <taxon>Leptospira</taxon>
    </lineage>
</organism>
<evidence type="ECO:0000313" key="1">
    <source>
        <dbReference type="EMBL" id="MFB5738234.1"/>
    </source>
</evidence>
<dbReference type="RefSeq" id="WP_135700147.1">
    <property type="nucleotide sequence ID" value="NZ_JBHILI010000011.1"/>
</dbReference>